<dbReference type="Proteomes" id="UP000105007">
    <property type="component" value="Segment"/>
</dbReference>
<sequence>MKVQTINRFIGGKKTITYHELLTFLFPDFNIPYLTKVINFYSEKGIVASSNYPVDYSACDIIKDSKLFDQCKYLMYSNYNVFSGGLVFSTVTNLIRELLFLLAVKIKNEHGFEKWFLHRSNNLLFTKHYYIELELRVRVPILPMIVVINATLKNVPITPPPYKINSEAAIDDMTTIDILNCLEYYSELFFIFSLIKQVHWLKK</sequence>
<keyword evidence="2" id="KW-1185">Reference proteome</keyword>
<name>A0A0H4XWS7_9POXV</name>
<gene>
    <name evidence="1" type="ORF">SGPV184</name>
</gene>
<organism evidence="1 2">
    <name type="scientific">Salmon gill poxvirus</name>
    <dbReference type="NCBI Taxonomy" id="1680908"/>
    <lineage>
        <taxon>Viruses</taxon>
        <taxon>Varidnaviria</taxon>
        <taxon>Bamfordvirae</taxon>
        <taxon>Nucleocytoviricota</taxon>
        <taxon>Pokkesviricetes</taxon>
        <taxon>Chitovirales</taxon>
        <taxon>Poxviridae</taxon>
        <taxon>Chordopoxvirinae</taxon>
        <taxon>Salmonpoxvirus</taxon>
        <taxon>Salmonpoxvirus gillpox</taxon>
        <taxon>Salmon gillpox virus</taxon>
    </lineage>
</organism>
<evidence type="ECO:0000313" key="1">
    <source>
        <dbReference type="EMBL" id="AKR04308.1"/>
    </source>
</evidence>
<accession>A0A0H4XWS7</accession>
<evidence type="ECO:0000313" key="2">
    <source>
        <dbReference type="Proteomes" id="UP000105007"/>
    </source>
</evidence>
<dbReference type="KEGG" id="vg:25392351"/>
<dbReference type="GeneID" id="25392351"/>
<reference evidence="1 2" key="1">
    <citation type="journal article" date="2015" name="J. Virol.">
        <title>Salmon gill poxvirus, the deepest representative of the Chordopoxvirinae.</title>
        <authorList>
            <person name="Gjessing M.C."/>
            <person name="Yutin N."/>
            <person name="Tengs T."/>
            <person name="Senkevich T."/>
            <person name="Koonin E.V."/>
            <person name="Ronning H.P."/>
            <person name="Alarson M."/>
            <person name="Ylving S."/>
            <person name="Lie K.-I."/>
            <person name="Saure B."/>
            <person name="Tran L."/>
            <person name="Moss B."/>
            <person name="Dale O.B."/>
        </authorList>
    </citation>
    <scope>NUCLEOTIDE SEQUENCE [LARGE SCALE GENOMIC DNA]</scope>
    <source>
        <strain evidence="1">2012-04-F277-L3G</strain>
    </source>
</reference>
<dbReference type="EMBL" id="KT159937">
    <property type="protein sequence ID" value="AKR04308.1"/>
    <property type="molecule type" value="Genomic_DNA"/>
</dbReference>
<protein>
    <submittedName>
        <fullName evidence="1">Uncharacterized protein</fullName>
    </submittedName>
</protein>
<proteinExistence type="predicted"/>
<dbReference type="RefSeq" id="YP_009162556.1">
    <property type="nucleotide sequence ID" value="NC_027707.1"/>
</dbReference>